<keyword evidence="2" id="KW-1185">Reference proteome</keyword>
<dbReference type="PANTHER" id="PTHR43657:SF1">
    <property type="entry name" value="ALTERED INHERITANCE OF MITOCHONDRIA PROTEIN 24, MITOCHONDRIAL"/>
    <property type="match status" value="1"/>
</dbReference>
<evidence type="ECO:0000313" key="2">
    <source>
        <dbReference type="Proteomes" id="UP001163096"/>
    </source>
</evidence>
<dbReference type="PANTHER" id="PTHR43657">
    <property type="entry name" value="TRYPTOPHAN RNA-BINDING ATTENUATOR PROTEIN-LIKE PROTEIN"/>
    <property type="match status" value="1"/>
</dbReference>
<dbReference type="InterPro" id="IPR036983">
    <property type="entry name" value="AIM24_sf"/>
</dbReference>
<gene>
    <name evidence="1" type="ORF">OU421_08345</name>
</gene>
<reference evidence="1" key="1">
    <citation type="submission" date="2022-11" db="EMBL/GenBank/DDBJ databases">
        <title>Complete genome sequence of Methanogenium organophilum DSM 3596.</title>
        <authorList>
            <person name="Chen S.-C."/>
            <person name="Lai S.-J."/>
            <person name="You Y.-T."/>
        </authorList>
    </citation>
    <scope>NUCLEOTIDE SEQUENCE</scope>
    <source>
        <strain evidence="1">DSM 3596</strain>
    </source>
</reference>
<evidence type="ECO:0000313" key="1">
    <source>
        <dbReference type="EMBL" id="WAI00440.1"/>
    </source>
</evidence>
<dbReference type="AlphaFoldDB" id="A0A9X9S3X4"/>
<dbReference type="EMBL" id="CP113361">
    <property type="protein sequence ID" value="WAI00440.1"/>
    <property type="molecule type" value="Genomic_DNA"/>
</dbReference>
<dbReference type="Pfam" id="PF01987">
    <property type="entry name" value="AIM24"/>
    <property type="match status" value="1"/>
</dbReference>
<dbReference type="NCBIfam" id="TIGR00266">
    <property type="entry name" value="TIGR00266 family protein"/>
    <property type="match status" value="1"/>
</dbReference>
<dbReference type="InterPro" id="IPR002838">
    <property type="entry name" value="AIM24"/>
</dbReference>
<name>A0A9X9S3X4_METOG</name>
<protein>
    <submittedName>
        <fullName evidence="1">TIGR00266 family protein</fullName>
    </submittedName>
</protein>
<dbReference type="SUPFAM" id="SSF51219">
    <property type="entry name" value="TRAP-like"/>
    <property type="match status" value="1"/>
</dbReference>
<organism evidence="1 2">
    <name type="scientific">Methanogenium organophilum</name>
    <dbReference type="NCBI Taxonomy" id="2199"/>
    <lineage>
        <taxon>Archaea</taxon>
        <taxon>Methanobacteriati</taxon>
        <taxon>Methanobacteriota</taxon>
        <taxon>Stenosarchaea group</taxon>
        <taxon>Methanomicrobia</taxon>
        <taxon>Methanomicrobiales</taxon>
        <taxon>Methanomicrobiaceae</taxon>
        <taxon>Methanogenium</taxon>
    </lineage>
</organism>
<accession>A0A9X9S3X4</accession>
<dbReference type="RefSeq" id="WP_268185639.1">
    <property type="nucleotide sequence ID" value="NZ_CP113361.1"/>
</dbReference>
<dbReference type="KEGG" id="mou:OU421_08345"/>
<dbReference type="Proteomes" id="UP001163096">
    <property type="component" value="Chromosome"/>
</dbReference>
<dbReference type="Gene3D" id="3.60.160.10">
    <property type="entry name" value="Mitochondrial biogenesis AIM24"/>
    <property type="match status" value="1"/>
</dbReference>
<proteinExistence type="predicted"/>
<dbReference type="InterPro" id="IPR016031">
    <property type="entry name" value="Trp_RNA-bd_attenuator-like_dom"/>
</dbReference>
<dbReference type="GeneID" id="76835105"/>
<sequence>MKYNLTGDNLQFVTMEIQPGEMVWAEAGALVYMSGNINMEAKLQGGLLKGLKRTLAGESFMVTHFSSAGGPGLVSFGGNCPGKIAAIDITGKEFIAQKDAFLCAEESVKWEMAFQKRLGSTFFGGEGLILQHLSGEGMVFLHAAGDLVEIDLEADQTYKVSTAHVVGWEPTVTYDIEAAGGIKTAMFGGEGLFMTTLTGPGKIIIQSMTLPQLADAVKPFLPTQSSGGNSSGGFELKF</sequence>